<protein>
    <submittedName>
        <fullName evidence="1">Uncharacterized protein</fullName>
    </submittedName>
</protein>
<dbReference type="Proteomes" id="UP000276133">
    <property type="component" value="Unassembled WGS sequence"/>
</dbReference>
<comment type="caution">
    <text evidence="1">The sequence shown here is derived from an EMBL/GenBank/DDBJ whole genome shotgun (WGS) entry which is preliminary data.</text>
</comment>
<evidence type="ECO:0000313" key="2">
    <source>
        <dbReference type="Proteomes" id="UP000276133"/>
    </source>
</evidence>
<sequence length="113" mass="13363">MTFSFNTKLLKNSFCFNTDKYFKTNKQKKFSRFRVDNKNNLSISNFHFTREASCQTLLLFTINFRPVCMLILEIYLILIKLHSINGREACAKAFTIFVIYSSYCRRKSAKSKD</sequence>
<dbReference type="EMBL" id="REGN01002183">
    <property type="protein sequence ID" value="RNA29637.1"/>
    <property type="molecule type" value="Genomic_DNA"/>
</dbReference>
<proteinExistence type="predicted"/>
<dbReference type="AlphaFoldDB" id="A0A3M7S227"/>
<organism evidence="1 2">
    <name type="scientific">Brachionus plicatilis</name>
    <name type="common">Marine rotifer</name>
    <name type="synonym">Brachionus muelleri</name>
    <dbReference type="NCBI Taxonomy" id="10195"/>
    <lineage>
        <taxon>Eukaryota</taxon>
        <taxon>Metazoa</taxon>
        <taxon>Spiralia</taxon>
        <taxon>Gnathifera</taxon>
        <taxon>Rotifera</taxon>
        <taxon>Eurotatoria</taxon>
        <taxon>Monogononta</taxon>
        <taxon>Pseudotrocha</taxon>
        <taxon>Ploima</taxon>
        <taxon>Brachionidae</taxon>
        <taxon>Brachionus</taxon>
    </lineage>
</organism>
<evidence type="ECO:0000313" key="1">
    <source>
        <dbReference type="EMBL" id="RNA29637.1"/>
    </source>
</evidence>
<reference evidence="1 2" key="1">
    <citation type="journal article" date="2018" name="Sci. Rep.">
        <title>Genomic signatures of local adaptation to the degree of environmental predictability in rotifers.</title>
        <authorList>
            <person name="Franch-Gras L."/>
            <person name="Hahn C."/>
            <person name="Garcia-Roger E.M."/>
            <person name="Carmona M.J."/>
            <person name="Serra M."/>
            <person name="Gomez A."/>
        </authorList>
    </citation>
    <scope>NUCLEOTIDE SEQUENCE [LARGE SCALE GENOMIC DNA]</scope>
    <source>
        <strain evidence="1">HYR1</strain>
    </source>
</reference>
<gene>
    <name evidence="1" type="ORF">BpHYR1_012365</name>
</gene>
<keyword evidence="2" id="KW-1185">Reference proteome</keyword>
<name>A0A3M7S227_BRAPC</name>
<accession>A0A3M7S227</accession>